<dbReference type="Proteomes" id="UP000231637">
    <property type="component" value="Chromosome"/>
</dbReference>
<evidence type="ECO:0000313" key="2">
    <source>
        <dbReference type="EMBL" id="ATX81362.1"/>
    </source>
</evidence>
<organism evidence="2 3">
    <name type="scientific">Mariprofundus ferrinatatus</name>
    <dbReference type="NCBI Taxonomy" id="1921087"/>
    <lineage>
        <taxon>Bacteria</taxon>
        <taxon>Pseudomonadati</taxon>
        <taxon>Pseudomonadota</taxon>
        <taxon>Candidatius Mariprofundia</taxon>
        <taxon>Mariprofundales</taxon>
        <taxon>Mariprofundaceae</taxon>
        <taxon>Mariprofundus</taxon>
    </lineage>
</organism>
<name>A0A2K8L2N3_9PROT</name>
<dbReference type="KEGG" id="mfn:Ga0123462_0487"/>
<proteinExistence type="predicted"/>
<feature type="transmembrane region" description="Helical" evidence="1">
    <location>
        <begin position="6"/>
        <end position="25"/>
    </location>
</feature>
<sequence length="84" mass="9626">MSLQAVMILILLVCMNATFGFYVYIRCCPREEVMIAMREDEYARFEDAVPPMKMLNPLGRRIALLTYASASASLLLISELYRNL</sequence>
<protein>
    <submittedName>
        <fullName evidence="2">Uncharacterized protein</fullName>
    </submittedName>
</protein>
<reference evidence="2 3" key="1">
    <citation type="submission" date="2016-12" db="EMBL/GenBank/DDBJ databases">
        <title>Isolation and genomic insights into novel planktonic Zetaproteobacteria from stratified waters of the Chesapeake Bay.</title>
        <authorList>
            <person name="McAllister S.M."/>
            <person name="Kato S."/>
            <person name="Chan C.S."/>
            <person name="Chiu B.K."/>
            <person name="Field E.K."/>
        </authorList>
    </citation>
    <scope>NUCLEOTIDE SEQUENCE [LARGE SCALE GENOMIC DNA]</scope>
    <source>
        <strain evidence="2 3">CP-8</strain>
    </source>
</reference>
<keyword evidence="1" id="KW-0472">Membrane</keyword>
<accession>A0A2K8L2N3</accession>
<keyword evidence="1" id="KW-0812">Transmembrane</keyword>
<gene>
    <name evidence="2" type="ORF">Ga0123462_0487</name>
</gene>
<dbReference type="AlphaFoldDB" id="A0A2K8L2N3"/>
<dbReference type="EMBL" id="CP018800">
    <property type="protein sequence ID" value="ATX81362.1"/>
    <property type="molecule type" value="Genomic_DNA"/>
</dbReference>
<keyword evidence="3" id="KW-1185">Reference proteome</keyword>
<evidence type="ECO:0000256" key="1">
    <source>
        <dbReference type="SAM" id="Phobius"/>
    </source>
</evidence>
<evidence type="ECO:0000313" key="3">
    <source>
        <dbReference type="Proteomes" id="UP000231637"/>
    </source>
</evidence>
<feature type="transmembrane region" description="Helical" evidence="1">
    <location>
        <begin position="62"/>
        <end position="81"/>
    </location>
</feature>
<keyword evidence="1" id="KW-1133">Transmembrane helix</keyword>